<dbReference type="GO" id="GO:0003824">
    <property type="term" value="F:catalytic activity"/>
    <property type="evidence" value="ECO:0007669"/>
    <property type="project" value="InterPro"/>
</dbReference>
<evidence type="ECO:0000256" key="1">
    <source>
        <dbReference type="ARBA" id="ARBA00009199"/>
    </source>
</evidence>
<comment type="similarity">
    <text evidence="1">Belongs to the amidase family.</text>
</comment>
<dbReference type="AlphaFoldDB" id="A0A521FKA4"/>
<dbReference type="InterPro" id="IPR020556">
    <property type="entry name" value="Amidase_CS"/>
</dbReference>
<dbReference type="PANTHER" id="PTHR11895:SF7">
    <property type="entry name" value="GLUTAMYL-TRNA(GLN) AMIDOTRANSFERASE SUBUNIT A, MITOCHONDRIAL"/>
    <property type="match status" value="1"/>
</dbReference>
<organism evidence="3 4">
    <name type="scientific">Pedobacter westerhofensis</name>
    <dbReference type="NCBI Taxonomy" id="425512"/>
    <lineage>
        <taxon>Bacteria</taxon>
        <taxon>Pseudomonadati</taxon>
        <taxon>Bacteroidota</taxon>
        <taxon>Sphingobacteriia</taxon>
        <taxon>Sphingobacteriales</taxon>
        <taxon>Sphingobacteriaceae</taxon>
        <taxon>Pedobacter</taxon>
    </lineage>
</organism>
<accession>A0A521FKA4</accession>
<reference evidence="3 4" key="1">
    <citation type="submission" date="2017-05" db="EMBL/GenBank/DDBJ databases">
        <authorList>
            <person name="Varghese N."/>
            <person name="Submissions S."/>
        </authorList>
    </citation>
    <scope>NUCLEOTIDE SEQUENCE [LARGE SCALE GENOMIC DNA]</scope>
    <source>
        <strain evidence="3 4">DSM 19036</strain>
    </source>
</reference>
<evidence type="ECO:0000313" key="4">
    <source>
        <dbReference type="Proteomes" id="UP000320300"/>
    </source>
</evidence>
<dbReference type="InterPro" id="IPR023631">
    <property type="entry name" value="Amidase_dom"/>
</dbReference>
<proteinExistence type="inferred from homology"/>
<dbReference type="Proteomes" id="UP000320300">
    <property type="component" value="Unassembled WGS sequence"/>
</dbReference>
<dbReference type="InterPro" id="IPR036928">
    <property type="entry name" value="AS_sf"/>
</dbReference>
<dbReference type="Pfam" id="PF01425">
    <property type="entry name" value="Amidase"/>
    <property type="match status" value="1"/>
</dbReference>
<dbReference type="SUPFAM" id="SSF75304">
    <property type="entry name" value="Amidase signature (AS) enzymes"/>
    <property type="match status" value="1"/>
</dbReference>
<name>A0A521FKA4_9SPHI</name>
<dbReference type="PROSITE" id="PS00571">
    <property type="entry name" value="AMIDASES"/>
    <property type="match status" value="1"/>
</dbReference>
<feature type="domain" description="Amidase" evidence="2">
    <location>
        <begin position="3"/>
        <end position="385"/>
    </location>
</feature>
<dbReference type="PANTHER" id="PTHR11895">
    <property type="entry name" value="TRANSAMIDASE"/>
    <property type="match status" value="1"/>
</dbReference>
<evidence type="ECO:0000259" key="2">
    <source>
        <dbReference type="Pfam" id="PF01425"/>
    </source>
</evidence>
<protein>
    <submittedName>
        <fullName evidence="3">Amidase</fullName>
    </submittedName>
</protein>
<dbReference type="Gene3D" id="3.90.1300.10">
    <property type="entry name" value="Amidase signature (AS) domain"/>
    <property type="match status" value="1"/>
</dbReference>
<keyword evidence="4" id="KW-1185">Reference proteome</keyword>
<gene>
    <name evidence="3" type="ORF">SAMN06265348_113116</name>
</gene>
<dbReference type="InterPro" id="IPR000120">
    <property type="entry name" value="Amidase"/>
</dbReference>
<sequence>MLLKDLGAYEANKNAEMGSRLACGVKFDHDTELVARYKKAGLNILGRTTTPEFGGSTVTESLACGITRNPWNLDLSPGGSSGGSAAAVAAGIVPIAHATDLAGSIRIPSGFSGLVGLKPSRNLNPVGPGAGQFFLGLATEHVLTRTVRDSAAVLDATAGPAPGEFYHTPKGKASYRSAMLAKPAMLKIALNLQPWISANVDAEVLEATLQAAHLCQSLGHHVDSDRFTLDEQRLLSCMETIWACYTAYGINNLAALTGREISASTLEKSSLSGFYDGMAYSSQHLITAVDYSNTVSRTVGAFFENYDVMITPTNAIQAPLAEKKNSHSQDVTWHNWVKEACEVAPFGQVFNISGAPAMTLPLGWTRSGMPIGITFSTKIGNEATLFTLAAQLELAQPWKNRRPDNHVYNLSQAIA</sequence>
<dbReference type="EMBL" id="FXTN01000013">
    <property type="protein sequence ID" value="SMO96549.1"/>
    <property type="molecule type" value="Genomic_DNA"/>
</dbReference>
<evidence type="ECO:0000313" key="3">
    <source>
        <dbReference type="EMBL" id="SMO96549.1"/>
    </source>
</evidence>